<sequence>MDNQKTKNYVDDHTKYSITSLGRIYEPWFGNYFFNKSCTNYYWMVTRSNSRIHRELEPITEKVHEAKKRALEFRSTLFYYNQNSINKE</sequence>
<protein>
    <submittedName>
        <fullName evidence="1">Uncharacterized protein</fullName>
    </submittedName>
</protein>
<dbReference type="AlphaFoldDB" id="A0A918VV46"/>
<organism evidence="1 2">
    <name type="scientific">Salinimicrobium marinum</name>
    <dbReference type="NCBI Taxonomy" id="680283"/>
    <lineage>
        <taxon>Bacteria</taxon>
        <taxon>Pseudomonadati</taxon>
        <taxon>Bacteroidota</taxon>
        <taxon>Flavobacteriia</taxon>
        <taxon>Flavobacteriales</taxon>
        <taxon>Flavobacteriaceae</taxon>
        <taxon>Salinimicrobium</taxon>
    </lineage>
</organism>
<dbReference type="Proteomes" id="UP000610456">
    <property type="component" value="Unassembled WGS sequence"/>
</dbReference>
<accession>A0A918VV46</accession>
<evidence type="ECO:0000313" key="1">
    <source>
        <dbReference type="EMBL" id="GHA32111.1"/>
    </source>
</evidence>
<gene>
    <name evidence="1" type="ORF">GCM10007103_12200</name>
</gene>
<evidence type="ECO:0000313" key="2">
    <source>
        <dbReference type="Proteomes" id="UP000610456"/>
    </source>
</evidence>
<reference evidence="1" key="2">
    <citation type="submission" date="2020-09" db="EMBL/GenBank/DDBJ databases">
        <authorList>
            <person name="Sun Q."/>
            <person name="Kim S."/>
        </authorList>
    </citation>
    <scope>NUCLEOTIDE SEQUENCE</scope>
    <source>
        <strain evidence="1">KCTC 12719</strain>
    </source>
</reference>
<keyword evidence="2" id="KW-1185">Reference proteome</keyword>
<proteinExistence type="predicted"/>
<dbReference type="EMBL" id="BMXB01000002">
    <property type="protein sequence ID" value="GHA32111.1"/>
    <property type="molecule type" value="Genomic_DNA"/>
</dbReference>
<name>A0A918VV46_9FLAO</name>
<reference evidence="1" key="1">
    <citation type="journal article" date="2014" name="Int. J. Syst. Evol. Microbiol.">
        <title>Complete genome sequence of Corynebacterium casei LMG S-19264T (=DSM 44701T), isolated from a smear-ripened cheese.</title>
        <authorList>
            <consortium name="US DOE Joint Genome Institute (JGI-PGF)"/>
            <person name="Walter F."/>
            <person name="Albersmeier A."/>
            <person name="Kalinowski J."/>
            <person name="Ruckert C."/>
        </authorList>
    </citation>
    <scope>NUCLEOTIDE SEQUENCE</scope>
    <source>
        <strain evidence="1">KCTC 12719</strain>
    </source>
</reference>
<comment type="caution">
    <text evidence="1">The sequence shown here is derived from an EMBL/GenBank/DDBJ whole genome shotgun (WGS) entry which is preliminary data.</text>
</comment>